<keyword evidence="4" id="KW-1185">Reference proteome</keyword>
<dbReference type="PANTHER" id="PTHR30466:SF1">
    <property type="entry name" value="FMN REDUCTASE (NADH) RUTF"/>
    <property type="match status" value="1"/>
</dbReference>
<dbReference type="SMART" id="SM00903">
    <property type="entry name" value="Flavin_Reduct"/>
    <property type="match status" value="1"/>
</dbReference>
<feature type="domain" description="Flavin reductase like" evidence="2">
    <location>
        <begin position="16"/>
        <end position="159"/>
    </location>
</feature>
<dbReference type="AlphaFoldDB" id="A0A1I2MGD9"/>
<dbReference type="Proteomes" id="UP000198589">
    <property type="component" value="Unassembled WGS sequence"/>
</dbReference>
<dbReference type="Gene3D" id="2.30.110.10">
    <property type="entry name" value="Electron Transport, Fmn-binding Protein, Chain A"/>
    <property type="match status" value="1"/>
</dbReference>
<proteinExistence type="predicted"/>
<reference evidence="4" key="1">
    <citation type="submission" date="2016-10" db="EMBL/GenBank/DDBJ databases">
        <authorList>
            <person name="Varghese N."/>
            <person name="Submissions S."/>
        </authorList>
    </citation>
    <scope>NUCLEOTIDE SEQUENCE [LARGE SCALE GENOMIC DNA]</scope>
    <source>
        <strain evidence="4">DSM 46838</strain>
    </source>
</reference>
<dbReference type="EMBL" id="FOND01000032">
    <property type="protein sequence ID" value="SFF90533.1"/>
    <property type="molecule type" value="Genomic_DNA"/>
</dbReference>
<dbReference type="GO" id="GO:0042602">
    <property type="term" value="F:riboflavin reductase (NADPH) activity"/>
    <property type="evidence" value="ECO:0007669"/>
    <property type="project" value="TreeGrafter"/>
</dbReference>
<dbReference type="GO" id="GO:0010181">
    <property type="term" value="F:FMN binding"/>
    <property type="evidence" value="ECO:0007669"/>
    <property type="project" value="InterPro"/>
</dbReference>
<evidence type="ECO:0000256" key="1">
    <source>
        <dbReference type="ARBA" id="ARBA00023002"/>
    </source>
</evidence>
<protein>
    <submittedName>
        <fullName evidence="3">NADH-FMN oxidoreductase RutF, flavin reductase (DIM6/NTAB) family</fullName>
    </submittedName>
</protein>
<evidence type="ECO:0000313" key="3">
    <source>
        <dbReference type="EMBL" id="SFF90533.1"/>
    </source>
</evidence>
<accession>A0A1I2MGD9</accession>
<organism evidence="3 4">
    <name type="scientific">Blastococcus tunisiensis</name>
    <dbReference type="NCBI Taxonomy" id="1798228"/>
    <lineage>
        <taxon>Bacteria</taxon>
        <taxon>Bacillati</taxon>
        <taxon>Actinomycetota</taxon>
        <taxon>Actinomycetes</taxon>
        <taxon>Geodermatophilales</taxon>
        <taxon>Geodermatophilaceae</taxon>
        <taxon>Blastococcus</taxon>
    </lineage>
</organism>
<dbReference type="SUPFAM" id="SSF50475">
    <property type="entry name" value="FMN-binding split barrel"/>
    <property type="match status" value="1"/>
</dbReference>
<dbReference type="OrthoDB" id="9792858at2"/>
<keyword evidence="1" id="KW-0560">Oxidoreductase</keyword>
<name>A0A1I2MGD9_9ACTN</name>
<gene>
    <name evidence="3" type="ORF">SAMN05216574_1329</name>
</gene>
<dbReference type="PANTHER" id="PTHR30466">
    <property type="entry name" value="FLAVIN REDUCTASE"/>
    <property type="match status" value="1"/>
</dbReference>
<dbReference type="RefSeq" id="WP_092203824.1">
    <property type="nucleotide sequence ID" value="NZ_FOND01000032.1"/>
</dbReference>
<dbReference type="STRING" id="1798228.SAMN05216574_1329"/>
<sequence length="182" mass="19409">MTVDADVDPGLMRRAMGQFATGVTVITTVTGNAEPVGCTVSAFASLSLDPPLVLVCIGRDRRMHDPLTSGPGFTVNVLAHDQREVAYAFARAGQDWFANLAVRPGRHGIPRIDGALAQIQCDLHGVLDGGDHAIVVGRVRQVDLAPGEPLLYSQGAFLDVPDADWERVTATAPSEWLLSAPW</sequence>
<evidence type="ECO:0000313" key="4">
    <source>
        <dbReference type="Proteomes" id="UP000198589"/>
    </source>
</evidence>
<dbReference type="InterPro" id="IPR050268">
    <property type="entry name" value="NADH-dep_flavin_reductase"/>
</dbReference>
<dbReference type="InterPro" id="IPR012349">
    <property type="entry name" value="Split_barrel_FMN-bd"/>
</dbReference>
<dbReference type="Pfam" id="PF01613">
    <property type="entry name" value="Flavin_Reduct"/>
    <property type="match status" value="1"/>
</dbReference>
<dbReference type="InterPro" id="IPR002563">
    <property type="entry name" value="Flavin_Rdtase-like_dom"/>
</dbReference>
<evidence type="ECO:0000259" key="2">
    <source>
        <dbReference type="SMART" id="SM00903"/>
    </source>
</evidence>